<sequence length="60" mass="6422">MGLFAHRHVLLPYGLPHREFLARLQDLGGRALPHGRGPGESVPWETPSAQAACRAAPIAA</sequence>
<dbReference type="Proteomes" id="UP000299211">
    <property type="component" value="Unassembled WGS sequence"/>
</dbReference>
<proteinExistence type="predicted"/>
<name>A0A4D4MQF8_STRAX</name>
<organism evidence="1 2">
    <name type="scientific">Streptomyces avermitilis</name>
    <dbReference type="NCBI Taxonomy" id="33903"/>
    <lineage>
        <taxon>Bacteria</taxon>
        <taxon>Bacillati</taxon>
        <taxon>Actinomycetota</taxon>
        <taxon>Actinomycetes</taxon>
        <taxon>Kitasatosporales</taxon>
        <taxon>Streptomycetaceae</taxon>
        <taxon>Streptomyces</taxon>
    </lineage>
</organism>
<protein>
    <submittedName>
        <fullName evidence="1">Uncharacterized protein</fullName>
    </submittedName>
</protein>
<evidence type="ECO:0000313" key="2">
    <source>
        <dbReference type="Proteomes" id="UP000299211"/>
    </source>
</evidence>
<gene>
    <name evidence="1" type="ORF">SAV31267_033990</name>
</gene>
<dbReference type="EMBL" id="BJHY01000001">
    <property type="protein sequence ID" value="GDY73914.1"/>
    <property type="molecule type" value="Genomic_DNA"/>
</dbReference>
<dbReference type="AlphaFoldDB" id="A0A4D4MQF8"/>
<accession>A0A4D4MQF8</accession>
<comment type="caution">
    <text evidence="1">The sequence shown here is derived from an EMBL/GenBank/DDBJ whole genome shotgun (WGS) entry which is preliminary data.</text>
</comment>
<reference evidence="1 2" key="1">
    <citation type="submission" date="2019-04" db="EMBL/GenBank/DDBJ databases">
        <title>Draft genome sequences of Streptomyces avermitilis ATCC 31267.</title>
        <authorList>
            <person name="Komaki H."/>
            <person name="Tamura T."/>
            <person name="Hosoyama A."/>
        </authorList>
    </citation>
    <scope>NUCLEOTIDE SEQUENCE [LARGE SCALE GENOMIC DNA]</scope>
    <source>
        <strain evidence="1 2">ATCC 31267</strain>
    </source>
</reference>
<evidence type="ECO:0000313" key="1">
    <source>
        <dbReference type="EMBL" id="GDY73914.1"/>
    </source>
</evidence>